<sequence>MKRIVNLVSKSQLKNVIFVKRRSEKYGNYEYPVHYGTFSQKEVMRDPISSSDEGNYTVVLKVSFRDTIVWESMSETIHVTEIEKIAIKNVRCDIVDNTVAASWEPTGIRKGDRVLYRVAVATKYAELKGFETNETTAVLFYLGVHHADIFRMTFQPVSVFRKIGNS</sequence>
<name>A0A016T8G2_9BILA</name>
<protein>
    <submittedName>
        <fullName evidence="1">Uncharacterized protein</fullName>
    </submittedName>
</protein>
<reference evidence="2" key="1">
    <citation type="journal article" date="2015" name="Nat. Genet.">
        <title>The genome and transcriptome of the zoonotic hookworm Ancylostoma ceylanicum identify infection-specific gene families.</title>
        <authorList>
            <person name="Schwarz E.M."/>
            <person name="Hu Y."/>
            <person name="Antoshechkin I."/>
            <person name="Miller M.M."/>
            <person name="Sternberg P.W."/>
            <person name="Aroian R.V."/>
        </authorList>
    </citation>
    <scope>NUCLEOTIDE SEQUENCE</scope>
    <source>
        <strain evidence="2">HY135</strain>
    </source>
</reference>
<accession>A0A016T8G2</accession>
<dbReference type="AlphaFoldDB" id="A0A016T8G2"/>
<comment type="caution">
    <text evidence="1">The sequence shown here is derived from an EMBL/GenBank/DDBJ whole genome shotgun (WGS) entry which is preliminary data.</text>
</comment>
<dbReference type="Proteomes" id="UP000024635">
    <property type="component" value="Unassembled WGS sequence"/>
</dbReference>
<evidence type="ECO:0000313" key="1">
    <source>
        <dbReference type="EMBL" id="EYB98975.1"/>
    </source>
</evidence>
<gene>
    <name evidence="1" type="primary">Acey_s0126.g1333</name>
    <name evidence="1" type="ORF">Y032_0126g1333</name>
</gene>
<evidence type="ECO:0000313" key="2">
    <source>
        <dbReference type="Proteomes" id="UP000024635"/>
    </source>
</evidence>
<keyword evidence="2" id="KW-1185">Reference proteome</keyword>
<dbReference type="EMBL" id="JARK01001462">
    <property type="protein sequence ID" value="EYB98975.1"/>
    <property type="molecule type" value="Genomic_DNA"/>
</dbReference>
<organism evidence="1 2">
    <name type="scientific">Ancylostoma ceylanicum</name>
    <dbReference type="NCBI Taxonomy" id="53326"/>
    <lineage>
        <taxon>Eukaryota</taxon>
        <taxon>Metazoa</taxon>
        <taxon>Ecdysozoa</taxon>
        <taxon>Nematoda</taxon>
        <taxon>Chromadorea</taxon>
        <taxon>Rhabditida</taxon>
        <taxon>Rhabditina</taxon>
        <taxon>Rhabditomorpha</taxon>
        <taxon>Strongyloidea</taxon>
        <taxon>Ancylostomatidae</taxon>
        <taxon>Ancylostomatinae</taxon>
        <taxon>Ancylostoma</taxon>
    </lineage>
</organism>
<proteinExistence type="predicted"/>